<dbReference type="EMBL" id="AAKEYQ010000063">
    <property type="protein sequence ID" value="ECR2128763.1"/>
    <property type="molecule type" value="Genomic_DNA"/>
</dbReference>
<gene>
    <name evidence="3" type="ORF">F0G84_09280</name>
    <name evidence="4" type="ORF">F0K10_09410</name>
    <name evidence="5" type="ORF">F0N48_09240</name>
    <name evidence="2" type="ORF">FZK63_09095</name>
</gene>
<dbReference type="EMBL" id="AAKBNA010000062">
    <property type="protein sequence ID" value="ECQ5612253.1"/>
    <property type="molecule type" value="Genomic_DNA"/>
</dbReference>
<keyword evidence="1" id="KW-0732">Signal</keyword>
<dbReference type="Gene3D" id="1.20.1270.180">
    <property type="match status" value="1"/>
</dbReference>
<dbReference type="PANTHER" id="PTHR37549:SF1">
    <property type="entry name" value="LIPOPROTEIN LPRI"/>
    <property type="match status" value="1"/>
</dbReference>
<dbReference type="PANTHER" id="PTHR37549">
    <property type="entry name" value="LIPOPROTEIN LPRI"/>
    <property type="match status" value="1"/>
</dbReference>
<dbReference type="GO" id="GO:0005576">
    <property type="term" value="C:extracellular region"/>
    <property type="evidence" value="ECO:0007669"/>
    <property type="project" value="TreeGrafter"/>
</dbReference>
<feature type="chain" id="PRO_5041088616" description="DUF1311 domain-containing protein" evidence="1">
    <location>
        <begin position="21"/>
        <end position="238"/>
    </location>
</feature>
<name>A0A5Y8W4L7_CAMJU</name>
<feature type="signal peptide" evidence="1">
    <location>
        <begin position="1"/>
        <end position="20"/>
    </location>
</feature>
<evidence type="ECO:0000313" key="5">
    <source>
        <dbReference type="EMBL" id="ECR2128763.1"/>
    </source>
</evidence>
<organism evidence="5">
    <name type="scientific">Campylobacter jejuni</name>
    <dbReference type="NCBI Taxonomy" id="197"/>
    <lineage>
        <taxon>Bacteria</taxon>
        <taxon>Pseudomonadati</taxon>
        <taxon>Campylobacterota</taxon>
        <taxon>Epsilonproteobacteria</taxon>
        <taxon>Campylobacterales</taxon>
        <taxon>Campylobacteraceae</taxon>
        <taxon>Campylobacter</taxon>
    </lineage>
</organism>
<reference evidence="5" key="1">
    <citation type="submission" date="2019-09" db="EMBL/GenBank/DDBJ databases">
        <authorList>
            <person name="Ashton P.M."/>
            <person name="Dallman T."/>
            <person name="Nair S."/>
            <person name="De Pinna E."/>
            <person name="Peters T."/>
            <person name="Grant K."/>
        </authorList>
    </citation>
    <scope>NUCLEOTIDE SEQUENCE</scope>
    <source>
        <strain evidence="5">221506</strain>
        <strain evidence="4">228931</strain>
        <strain evidence="3">241940</strain>
        <strain evidence="2">275664</strain>
    </source>
</reference>
<evidence type="ECO:0000256" key="1">
    <source>
        <dbReference type="SAM" id="SignalP"/>
    </source>
</evidence>
<protein>
    <recommendedName>
        <fullName evidence="6">DUF1311 domain-containing protein</fullName>
    </recommendedName>
</protein>
<proteinExistence type="predicted"/>
<evidence type="ECO:0008006" key="6">
    <source>
        <dbReference type="Google" id="ProtNLM"/>
    </source>
</evidence>
<evidence type="ECO:0000313" key="4">
    <source>
        <dbReference type="EMBL" id="ECR1614944.1"/>
    </source>
</evidence>
<accession>A0A5Y8W4L7</accession>
<dbReference type="InterPro" id="IPR052755">
    <property type="entry name" value="Lysozyme_Inhibitor_LprI"/>
</dbReference>
<comment type="caution">
    <text evidence="5">The sequence shown here is derived from an EMBL/GenBank/DDBJ whole genome shotgun (WGS) entry which is preliminary data.</text>
</comment>
<dbReference type="RefSeq" id="WP_099046911.1">
    <property type="nucleotide sequence ID" value="NZ_CUOL01000019.1"/>
</dbReference>
<dbReference type="EMBL" id="AAKDJR010000069">
    <property type="protein sequence ID" value="ECQ8879612.1"/>
    <property type="molecule type" value="Genomic_DNA"/>
</dbReference>
<evidence type="ECO:0000313" key="3">
    <source>
        <dbReference type="EMBL" id="ECQ8879612.1"/>
    </source>
</evidence>
<dbReference type="AlphaFoldDB" id="A0A5Y8W4L7"/>
<evidence type="ECO:0000313" key="2">
    <source>
        <dbReference type="EMBL" id="ECQ5612253.1"/>
    </source>
</evidence>
<dbReference type="EMBL" id="AAKEOA010000051">
    <property type="protein sequence ID" value="ECR1614944.1"/>
    <property type="molecule type" value="Genomic_DNA"/>
</dbReference>
<sequence>MQKILIVLGLCLMLAISANAQSPKEAKPSFDCAKAKSKVEKMICNDESGELQKLDRYMAKTYKELRQNLNKNEQNKLLTSQRLWLQTLNQCKSKECVKELLQNRVGELQNYTAHTGNVWLGTYTLQENLYMGSFTIKKCDKFNICEARYEAILNKSEFNDMHECDITLKLQIKSQQEAIALNDDKDFANCKIYIRKNQQGIVFIRDEKVFNSPDYFCSTMCGNQTIFEWGDIYKKEMQ</sequence>